<evidence type="ECO:0000313" key="3">
    <source>
        <dbReference type="Proteomes" id="UP001500929"/>
    </source>
</evidence>
<dbReference type="RefSeq" id="WP_259479041.1">
    <property type="nucleotide sequence ID" value="NZ_BAAAQY010000004.1"/>
</dbReference>
<dbReference type="EMBL" id="BAAAQY010000004">
    <property type="protein sequence ID" value="GAA2231443.1"/>
    <property type="molecule type" value="Genomic_DNA"/>
</dbReference>
<name>A0ABN3DI96_9MICO</name>
<proteinExistence type="predicted"/>
<sequence>MLRRTVAALAATTLATGAALVGASAAQAAPDAGTITDATFTWGLNGESGGGAYAGGCNFLSAGTAGNTGSSRTWTEADGFYASSAGNVTIVKPNAANEKVEASWATKCQTPAGTAVTPFSTTSLSLNQVEFVGGTGSAAADGSVEIEWTGSFTVAFYGGMTYWTATDPVLSLDAAGNGTLTATASGYGTSMEDQTQWVPIAGQEIVLADITGASVDNDGLTVTPDYLGVAITTSSTAQSTTGTSWGSFPQSFVDFQNLTGQSSYWYSSGGSRDAAKPTTPLAVAYTLDAAEEPVDPEPEVPADSVELEVTVPQATVEPESGSFGWTFADSAAVSLGTATQAGSTFVATGDIPSITVTDTRAGGTSAYSWSIAGQVSDFTSTGSSFGADALGWTPSVSAAGPSVVEGAAVDPALQGGTGLATSAGLASSTAASGATIDAELELVIPTTTPAGDYTSTLTITALS</sequence>
<feature type="chain" id="PRO_5046491373" description="Htaa domain-containing protein" evidence="1">
    <location>
        <begin position="29"/>
        <end position="463"/>
    </location>
</feature>
<feature type="signal peptide" evidence="1">
    <location>
        <begin position="1"/>
        <end position="28"/>
    </location>
</feature>
<protein>
    <recommendedName>
        <fullName evidence="4">Htaa domain-containing protein</fullName>
    </recommendedName>
</protein>
<keyword evidence="3" id="KW-1185">Reference proteome</keyword>
<evidence type="ECO:0000313" key="2">
    <source>
        <dbReference type="EMBL" id="GAA2231443.1"/>
    </source>
</evidence>
<reference evidence="2 3" key="1">
    <citation type="journal article" date="2019" name="Int. J. Syst. Evol. Microbiol.">
        <title>The Global Catalogue of Microorganisms (GCM) 10K type strain sequencing project: providing services to taxonomists for standard genome sequencing and annotation.</title>
        <authorList>
            <consortium name="The Broad Institute Genomics Platform"/>
            <consortium name="The Broad Institute Genome Sequencing Center for Infectious Disease"/>
            <person name="Wu L."/>
            <person name="Ma J."/>
        </authorList>
    </citation>
    <scope>NUCLEOTIDE SEQUENCE [LARGE SCALE GENOMIC DNA]</scope>
    <source>
        <strain evidence="2 3">JCM 16117</strain>
    </source>
</reference>
<evidence type="ECO:0008006" key="4">
    <source>
        <dbReference type="Google" id="ProtNLM"/>
    </source>
</evidence>
<evidence type="ECO:0000256" key="1">
    <source>
        <dbReference type="SAM" id="SignalP"/>
    </source>
</evidence>
<gene>
    <name evidence="2" type="ORF">GCM10009851_15430</name>
</gene>
<comment type="caution">
    <text evidence="2">The sequence shown here is derived from an EMBL/GenBank/DDBJ whole genome shotgun (WGS) entry which is preliminary data.</text>
</comment>
<keyword evidence="1" id="KW-0732">Signal</keyword>
<accession>A0ABN3DI96</accession>
<dbReference type="Proteomes" id="UP001500929">
    <property type="component" value="Unassembled WGS sequence"/>
</dbReference>
<organism evidence="2 3">
    <name type="scientific">Herbiconiux moechotypicola</name>
    <dbReference type="NCBI Taxonomy" id="637393"/>
    <lineage>
        <taxon>Bacteria</taxon>
        <taxon>Bacillati</taxon>
        <taxon>Actinomycetota</taxon>
        <taxon>Actinomycetes</taxon>
        <taxon>Micrococcales</taxon>
        <taxon>Microbacteriaceae</taxon>
        <taxon>Herbiconiux</taxon>
    </lineage>
</organism>